<keyword evidence="2" id="KW-1185">Reference proteome</keyword>
<dbReference type="InterPro" id="IPR013783">
    <property type="entry name" value="Ig-like_fold"/>
</dbReference>
<feature type="non-terminal residue" evidence="1">
    <location>
        <position position="362"/>
    </location>
</feature>
<dbReference type="EMBL" id="NPIA01000023">
    <property type="protein sequence ID" value="OZM55716.1"/>
    <property type="molecule type" value="Genomic_DNA"/>
</dbReference>
<reference evidence="1 2" key="2">
    <citation type="submission" date="2017-09" db="EMBL/GenBank/DDBJ databases">
        <title>Bacillus patelloidae sp. nov., isolated from the intestinal tract of a marine limpet.</title>
        <authorList>
            <person name="Liu R."/>
            <person name="Dong C."/>
            <person name="Shao Z."/>
        </authorList>
    </citation>
    <scope>NUCLEOTIDE SEQUENCE [LARGE SCALE GENOMIC DNA]</scope>
    <source>
        <strain evidence="1 2">SA5d-4</strain>
    </source>
</reference>
<dbReference type="RefSeq" id="WP_198949219.1">
    <property type="nucleotide sequence ID" value="NZ_NPIA01000023.1"/>
</dbReference>
<name>A0A263BR42_9BACI</name>
<organism evidence="1 2">
    <name type="scientific">Lottiidibacillus patelloidae</name>
    <dbReference type="NCBI Taxonomy" id="2670334"/>
    <lineage>
        <taxon>Bacteria</taxon>
        <taxon>Bacillati</taxon>
        <taxon>Bacillota</taxon>
        <taxon>Bacilli</taxon>
        <taxon>Bacillales</taxon>
        <taxon>Bacillaceae</taxon>
        <taxon>Lottiidibacillus</taxon>
    </lineage>
</organism>
<dbReference type="Proteomes" id="UP000217083">
    <property type="component" value="Unassembled WGS sequence"/>
</dbReference>
<sequence length="362" mass="39375">WAKGELSLSDFASQGTELQGTTFTADENETYSVYVKDQAGNEAVGTIIIGNIDQVNPEVSIEVTGTKGNNDWYTTEATFKLTATDNLSGVKEIQYRINDGEWTVYDSPVSLTTDSMNKVQYRAEDHAGNISEVKEENISVDTTKPETTMTLNKVANENDWYNEDVTVELTVTEIGSGVAATEYSLDGGTTWTPYDAPFTLQNGQHEVMYRTVDNAGNIEESKIETVNIDSDLPTVSLTQTPTNPTNGLVEIIVSSNGTGSAITLTKWAKGELSLSDFASQGTELQGTTFTADENETYSVYVKDQAGNEAVGTIIIGNIDQVNPEVSIEVTGTKGNNDWYTTEATFKLTATDNLSGVKEIQYR</sequence>
<proteinExistence type="predicted"/>
<evidence type="ECO:0000313" key="2">
    <source>
        <dbReference type="Proteomes" id="UP000217083"/>
    </source>
</evidence>
<dbReference type="Gene3D" id="2.60.40.10">
    <property type="entry name" value="Immunoglobulins"/>
    <property type="match status" value="1"/>
</dbReference>
<evidence type="ECO:0000313" key="1">
    <source>
        <dbReference type="EMBL" id="OZM55716.1"/>
    </source>
</evidence>
<protein>
    <recommendedName>
        <fullName evidence="3">Bacterial Ig-like domain-containing protein</fullName>
    </recommendedName>
</protein>
<accession>A0A263BR42</accession>
<dbReference type="Gene3D" id="3.30.1920.20">
    <property type="match status" value="1"/>
</dbReference>
<gene>
    <name evidence="1" type="ORF">CIB95_15990</name>
</gene>
<evidence type="ECO:0008006" key="3">
    <source>
        <dbReference type="Google" id="ProtNLM"/>
    </source>
</evidence>
<comment type="caution">
    <text evidence="1">The sequence shown here is derived from an EMBL/GenBank/DDBJ whole genome shotgun (WGS) entry which is preliminary data.</text>
</comment>
<dbReference type="InterPro" id="IPR058094">
    <property type="entry name" value="Ig-like_OmpL47-like"/>
</dbReference>
<feature type="non-terminal residue" evidence="1">
    <location>
        <position position="1"/>
    </location>
</feature>
<reference evidence="2" key="1">
    <citation type="submission" date="2017-08" db="EMBL/GenBank/DDBJ databases">
        <authorList>
            <person name="Huang Z."/>
        </authorList>
    </citation>
    <scope>NUCLEOTIDE SEQUENCE [LARGE SCALE GENOMIC DNA]</scope>
    <source>
        <strain evidence="2">SA5d-4</strain>
    </source>
</reference>
<dbReference type="NCBIfam" id="NF047446">
    <property type="entry name" value="barrel_OmpL47"/>
    <property type="match status" value="2"/>
</dbReference>
<dbReference type="AlphaFoldDB" id="A0A263BR42"/>